<feature type="region of interest" description="Disordered" evidence="14">
    <location>
        <begin position="1"/>
        <end position="62"/>
    </location>
</feature>
<dbReference type="PROSITE" id="PS50088">
    <property type="entry name" value="ANK_REPEAT"/>
    <property type="match status" value="1"/>
</dbReference>
<dbReference type="Gene3D" id="1.25.40.20">
    <property type="entry name" value="Ankyrin repeat-containing domain"/>
    <property type="match status" value="1"/>
</dbReference>
<evidence type="ECO:0000256" key="7">
    <source>
        <dbReference type="ARBA" id="ARBA00022737"/>
    </source>
</evidence>
<dbReference type="EMBL" id="CACVKT020005298">
    <property type="protein sequence ID" value="CAC5394498.1"/>
    <property type="molecule type" value="Genomic_DNA"/>
</dbReference>
<proteinExistence type="predicted"/>
<evidence type="ECO:0000259" key="16">
    <source>
        <dbReference type="Pfam" id="PF00520"/>
    </source>
</evidence>
<feature type="transmembrane region" description="Helical" evidence="15">
    <location>
        <begin position="460"/>
        <end position="482"/>
    </location>
</feature>
<evidence type="ECO:0000256" key="3">
    <source>
        <dbReference type="ARBA" id="ARBA00022475"/>
    </source>
</evidence>
<keyword evidence="5" id="KW-0107">Calcium channel</keyword>
<feature type="transmembrane region" description="Helical" evidence="15">
    <location>
        <begin position="523"/>
        <end position="544"/>
    </location>
</feature>
<keyword evidence="8" id="KW-0106">Calcium</keyword>
<dbReference type="InterPro" id="IPR036770">
    <property type="entry name" value="Ankyrin_rpt-contain_sf"/>
</dbReference>
<feature type="transmembrane region" description="Helical" evidence="15">
    <location>
        <begin position="421"/>
        <end position="440"/>
    </location>
</feature>
<keyword evidence="6 15" id="KW-0812">Transmembrane</keyword>
<dbReference type="GO" id="GO:0098703">
    <property type="term" value="P:calcium ion import across plasma membrane"/>
    <property type="evidence" value="ECO:0007669"/>
    <property type="project" value="TreeGrafter"/>
</dbReference>
<dbReference type="InterPro" id="IPR005821">
    <property type="entry name" value="Ion_trans_dom"/>
</dbReference>
<evidence type="ECO:0000256" key="13">
    <source>
        <dbReference type="PROSITE-ProRule" id="PRU00023"/>
    </source>
</evidence>
<keyword evidence="9 15" id="KW-1133">Transmembrane helix</keyword>
<dbReference type="SMART" id="SM00248">
    <property type="entry name" value="ANK"/>
    <property type="match status" value="3"/>
</dbReference>
<evidence type="ECO:0000256" key="1">
    <source>
        <dbReference type="ARBA" id="ARBA00004651"/>
    </source>
</evidence>
<evidence type="ECO:0000256" key="14">
    <source>
        <dbReference type="SAM" id="MobiDB-lite"/>
    </source>
</evidence>
<keyword evidence="4" id="KW-0109">Calcium transport</keyword>
<dbReference type="Proteomes" id="UP000507470">
    <property type="component" value="Unassembled WGS sequence"/>
</dbReference>
<keyword evidence="2" id="KW-0813">Transport</keyword>
<accession>A0A6J8CDK5</accession>
<keyword evidence="13" id="KW-0040">ANK repeat</keyword>
<dbReference type="PANTHER" id="PTHR10582:SF2">
    <property type="entry name" value="INACTIVE"/>
    <property type="match status" value="1"/>
</dbReference>
<keyword evidence="7" id="KW-0677">Repeat</keyword>
<feature type="transmembrane region" description="Helical" evidence="15">
    <location>
        <begin position="323"/>
        <end position="347"/>
    </location>
</feature>
<keyword evidence="12" id="KW-0407">Ion channel</keyword>
<dbReference type="Pfam" id="PF00023">
    <property type="entry name" value="Ank"/>
    <property type="match status" value="1"/>
</dbReference>
<dbReference type="SUPFAM" id="SSF48403">
    <property type="entry name" value="Ankyrin repeat"/>
    <property type="match status" value="1"/>
</dbReference>
<evidence type="ECO:0000256" key="10">
    <source>
        <dbReference type="ARBA" id="ARBA00023065"/>
    </source>
</evidence>
<evidence type="ECO:0000256" key="9">
    <source>
        <dbReference type="ARBA" id="ARBA00022989"/>
    </source>
</evidence>
<evidence type="ECO:0000256" key="15">
    <source>
        <dbReference type="SAM" id="Phobius"/>
    </source>
</evidence>
<evidence type="ECO:0000256" key="4">
    <source>
        <dbReference type="ARBA" id="ARBA00022568"/>
    </source>
</evidence>
<dbReference type="Pfam" id="PF00520">
    <property type="entry name" value="Ion_trans"/>
    <property type="match status" value="1"/>
</dbReference>
<evidence type="ECO:0000313" key="18">
    <source>
        <dbReference type="Proteomes" id="UP000507470"/>
    </source>
</evidence>
<name>A0A6J8CDK5_MYTCO</name>
<protein>
    <recommendedName>
        <fullName evidence="16">Ion transport domain-containing protein</fullName>
    </recommendedName>
</protein>
<evidence type="ECO:0000256" key="5">
    <source>
        <dbReference type="ARBA" id="ARBA00022673"/>
    </source>
</evidence>
<evidence type="ECO:0000256" key="8">
    <source>
        <dbReference type="ARBA" id="ARBA00022837"/>
    </source>
</evidence>
<dbReference type="PANTHER" id="PTHR10582">
    <property type="entry name" value="TRANSIENT RECEPTOR POTENTIAL ION CHANNEL PROTEIN"/>
    <property type="match status" value="1"/>
</dbReference>
<evidence type="ECO:0000256" key="6">
    <source>
        <dbReference type="ARBA" id="ARBA00022692"/>
    </source>
</evidence>
<gene>
    <name evidence="17" type="ORF">MCOR_29239</name>
</gene>
<keyword evidence="18" id="KW-1185">Reference proteome</keyword>
<comment type="subcellular location">
    <subcellularLocation>
        <location evidence="1">Cell membrane</location>
        <topology evidence="1">Multi-pass membrane protein</topology>
    </subcellularLocation>
</comment>
<keyword evidence="10" id="KW-0406">Ion transport</keyword>
<evidence type="ECO:0000256" key="2">
    <source>
        <dbReference type="ARBA" id="ARBA00022448"/>
    </source>
</evidence>
<dbReference type="GO" id="GO:0005886">
    <property type="term" value="C:plasma membrane"/>
    <property type="evidence" value="ECO:0007669"/>
    <property type="project" value="UniProtKB-SubCell"/>
</dbReference>
<keyword evidence="3" id="KW-1003">Cell membrane</keyword>
<dbReference type="InterPro" id="IPR002110">
    <property type="entry name" value="Ankyrin_rpt"/>
</dbReference>
<dbReference type="OrthoDB" id="6080847at2759"/>
<evidence type="ECO:0000313" key="17">
    <source>
        <dbReference type="EMBL" id="CAC5394498.1"/>
    </source>
</evidence>
<feature type="repeat" description="ANK" evidence="13">
    <location>
        <begin position="154"/>
        <end position="186"/>
    </location>
</feature>
<organism evidence="17 18">
    <name type="scientific">Mytilus coruscus</name>
    <name type="common">Sea mussel</name>
    <dbReference type="NCBI Taxonomy" id="42192"/>
    <lineage>
        <taxon>Eukaryota</taxon>
        <taxon>Metazoa</taxon>
        <taxon>Spiralia</taxon>
        <taxon>Lophotrochozoa</taxon>
        <taxon>Mollusca</taxon>
        <taxon>Bivalvia</taxon>
        <taxon>Autobranchia</taxon>
        <taxon>Pteriomorphia</taxon>
        <taxon>Mytilida</taxon>
        <taxon>Mytiloidea</taxon>
        <taxon>Mytilidae</taxon>
        <taxon>Mytilinae</taxon>
        <taxon>Mytilus</taxon>
    </lineage>
</organism>
<dbReference type="GO" id="GO:0005262">
    <property type="term" value="F:calcium channel activity"/>
    <property type="evidence" value="ECO:0007669"/>
    <property type="project" value="UniProtKB-KW"/>
</dbReference>
<dbReference type="AlphaFoldDB" id="A0A6J8CDK5"/>
<sequence>MSFEVKPRVIRRQRRAASEHEYKPRQGRHSRPRSYIPMKDFTSPDATSSATDLKEPYPGLRESSSSMQSLAIEMIEPNLDDSFHKEVAEKTQMYFVGKKEAEIEVRIDRIVKKAGSKDKALLYVVSKIDDENEVQLLVNTLLNRGANPSASNTKLKTALHFAVGKNFRGVCNKLLEHGAYPNARDRNKEMPYTVAYEKGNDTIASMLISYMSNLEVRRLYTSAGSCPSEFSFHHLMNKEMQKTVLAVLDCLIEEQIPSGHMTVYYHILESDEDGRTPIQESFNKESKTPFQMIAKSGNKTLVYHDIVRLLIRRKWKEYARKRFIVNTVLHLITLLALTFSSVVAVSAPDPLVYDTTLQVFRAIFEVWTCLMSLVTLCSEMNQLRKHKKEYFHDPFNYIDLPSSLLILSAIPLRALKLNEQWHVLSVAFLFWVLRIFKYAAVLRQTGAYAQILWRVLRHDFIQFTFVFLVMLLAFSGAFMLSLKGEHSMEIPSETSSFWKILFLGVRILIEAERIIEYSELKPMSCIIMVMFLFTCCVVLLNILIAQLSDTYQNVQQDAQRGLEVNRAWIVARVELNSLYLGKNHRTSHYKESEDIKDVREVLERWETPPLNEMNKHIQDIYDSLDSHKMNLLTVRNRLARQESTLGKIQEQLELIIQLQKGGGNQRDSSLSDILREVVEDVQPLNKNSMGNNKS</sequence>
<feature type="domain" description="Ion transport" evidence="16">
    <location>
        <begin position="330"/>
        <end position="558"/>
    </location>
</feature>
<dbReference type="InterPro" id="IPR024862">
    <property type="entry name" value="TRPV"/>
</dbReference>
<keyword evidence="11 15" id="KW-0472">Membrane</keyword>
<reference evidence="17 18" key="1">
    <citation type="submission" date="2020-06" db="EMBL/GenBank/DDBJ databases">
        <authorList>
            <person name="Li R."/>
            <person name="Bekaert M."/>
        </authorList>
    </citation>
    <scope>NUCLEOTIDE SEQUENCE [LARGE SCALE GENOMIC DNA]</scope>
    <source>
        <strain evidence="18">wild</strain>
    </source>
</reference>
<evidence type="ECO:0000256" key="12">
    <source>
        <dbReference type="ARBA" id="ARBA00023303"/>
    </source>
</evidence>
<evidence type="ECO:0000256" key="11">
    <source>
        <dbReference type="ARBA" id="ARBA00023136"/>
    </source>
</evidence>